<organism evidence="1 2">
    <name type="scientific">Dallia pectoralis</name>
    <name type="common">Alaska blackfish</name>
    <dbReference type="NCBI Taxonomy" id="75939"/>
    <lineage>
        <taxon>Eukaryota</taxon>
        <taxon>Metazoa</taxon>
        <taxon>Chordata</taxon>
        <taxon>Craniata</taxon>
        <taxon>Vertebrata</taxon>
        <taxon>Euteleostomi</taxon>
        <taxon>Actinopterygii</taxon>
        <taxon>Neopterygii</taxon>
        <taxon>Teleostei</taxon>
        <taxon>Protacanthopterygii</taxon>
        <taxon>Esociformes</taxon>
        <taxon>Umbridae</taxon>
        <taxon>Dallia</taxon>
    </lineage>
</organism>
<protein>
    <submittedName>
        <fullName evidence="1">Uncharacterized protein</fullName>
    </submittedName>
</protein>
<keyword evidence="2" id="KW-1185">Reference proteome</keyword>
<accession>A0ACC2GT99</accession>
<name>A0ACC2GT99_DALPE</name>
<evidence type="ECO:0000313" key="1">
    <source>
        <dbReference type="EMBL" id="KAJ8006828.1"/>
    </source>
</evidence>
<gene>
    <name evidence="1" type="ORF">DPEC_G00111280</name>
</gene>
<reference evidence="1" key="1">
    <citation type="submission" date="2021-05" db="EMBL/GenBank/DDBJ databases">
        <authorList>
            <person name="Pan Q."/>
            <person name="Jouanno E."/>
            <person name="Zahm M."/>
            <person name="Klopp C."/>
            <person name="Cabau C."/>
            <person name="Louis A."/>
            <person name="Berthelot C."/>
            <person name="Parey E."/>
            <person name="Roest Crollius H."/>
            <person name="Montfort J."/>
            <person name="Robinson-Rechavi M."/>
            <person name="Bouchez O."/>
            <person name="Lampietro C."/>
            <person name="Lopez Roques C."/>
            <person name="Donnadieu C."/>
            <person name="Postlethwait J."/>
            <person name="Bobe J."/>
            <person name="Dillon D."/>
            <person name="Chandos A."/>
            <person name="von Hippel F."/>
            <person name="Guiguen Y."/>
        </authorList>
    </citation>
    <scope>NUCLEOTIDE SEQUENCE</scope>
    <source>
        <strain evidence="1">YG-Jan2019</strain>
    </source>
</reference>
<proteinExistence type="predicted"/>
<comment type="caution">
    <text evidence="1">The sequence shown here is derived from an EMBL/GenBank/DDBJ whole genome shotgun (WGS) entry which is preliminary data.</text>
</comment>
<dbReference type="Proteomes" id="UP001157502">
    <property type="component" value="Chromosome 9"/>
</dbReference>
<dbReference type="EMBL" id="CM055736">
    <property type="protein sequence ID" value="KAJ8006828.1"/>
    <property type="molecule type" value="Genomic_DNA"/>
</dbReference>
<sequence>MTVAFLPHSVPRVKNTAKRKSTKTHFQELSRNRVTCRFEKDTRVPSQEVRHQEAFHYPCCDPEGEENGSDRHTGLPCEHS</sequence>
<evidence type="ECO:0000313" key="2">
    <source>
        <dbReference type="Proteomes" id="UP001157502"/>
    </source>
</evidence>